<reference evidence="3" key="2">
    <citation type="submission" date="2009-11" db="EMBL/GenBank/DDBJ databases">
        <title>The Genome Sequence of Allomyces macrogynus strain ATCC 38327.</title>
        <authorList>
            <consortium name="The Broad Institute Genome Sequencing Platform"/>
            <person name="Russ C."/>
            <person name="Cuomo C."/>
            <person name="Shea T."/>
            <person name="Young S.K."/>
            <person name="Zeng Q."/>
            <person name="Koehrsen M."/>
            <person name="Haas B."/>
            <person name="Borodovsky M."/>
            <person name="Guigo R."/>
            <person name="Alvarado L."/>
            <person name="Berlin A."/>
            <person name="Borenstein D."/>
            <person name="Chen Z."/>
            <person name="Engels R."/>
            <person name="Freedman E."/>
            <person name="Gellesch M."/>
            <person name="Goldberg J."/>
            <person name="Griggs A."/>
            <person name="Gujja S."/>
            <person name="Heiman D."/>
            <person name="Hepburn T."/>
            <person name="Howarth C."/>
            <person name="Jen D."/>
            <person name="Larson L."/>
            <person name="Lewis B."/>
            <person name="Mehta T."/>
            <person name="Park D."/>
            <person name="Pearson M."/>
            <person name="Roberts A."/>
            <person name="Saif S."/>
            <person name="Shenoy N."/>
            <person name="Sisk P."/>
            <person name="Stolte C."/>
            <person name="Sykes S."/>
            <person name="Walk T."/>
            <person name="White J."/>
            <person name="Yandava C."/>
            <person name="Burger G."/>
            <person name="Gray M.W."/>
            <person name="Holland P.W.H."/>
            <person name="King N."/>
            <person name="Lang F.B.F."/>
            <person name="Roger A.J."/>
            <person name="Ruiz-Trillo I."/>
            <person name="Lander E."/>
            <person name="Nusbaum C."/>
        </authorList>
    </citation>
    <scope>NUCLEOTIDE SEQUENCE [LARGE SCALE GENOMIC DNA]</scope>
    <source>
        <strain evidence="3">ATCC 38327</strain>
    </source>
</reference>
<gene>
    <name evidence="2" type="ORF">AMAG_09121</name>
</gene>
<dbReference type="AlphaFoldDB" id="A0A0L0SNV6"/>
<sequence>MPLLAHPLEEAARRAGGHVRAIRLLADAVIAIRAWKVAYGVHQARAFSAEYALTQATVAFIALWEVHAAAARRAAHRDSVGSIYQVALYGDPSLPGASAGVASLADPPAFLAPAREELARRLLMTLRAASAKAADPNGAPAAARHSPDFTMGAPTTPYTSSHESTEHIVAQVQLLAEALEMDFFTGPLSNPNPPPGSRAHPTVRVLLDAAGQPALQASDWSTLIAALRSATTQIKVANPTLINYLGFFAHNPQPPRRVIPVDFQGLPDFLQLPHPHAAIIDFWWNHNRFPALQPFSVVAGALAEYLRGDPLARDLWNKFCMSSDHVNYQAGAHLAQAVLPWLSEDLGHLDGTQQLTPADLAQVLPVDSLYDTSIGDWIVWRLLGWLYLALETENHLYAMRKQLPLMEHARPIAVVQAAMNQLRAKYGYTREVHARLAQLSLKMLHRPYPLFASRFHQVITFLNTLHAQIADILAKPYLQDADAVAWRRVYDSILRAVRQWAMAHSISLPMEVQAALASADRVGGSPAPPTDLGPLLARVSESARFLAGRFFINPLTVQRTIHGATGLAGYRWLQQPVDTTAFSPATSLALEAALIDTAARAMSAGSHPHVQLIYGITVLQGHWSFVTEAGESLGGDDDDVPSSNAARIPGGVDLLCGVADDDRLVLSRGLFSALWMLASAGIPVQCWPRGGGTRSLQLVAVQGVPKLPLADIIAHSANTGDRRATTVTAAAAVADVPGVAQFLRALLLPAPVLAPLAAELDRLARDPTNCARPELFFQAASQTLTAFQMPVPRIASSMSSRSAHGTAVAALTPHVGNGAPPTPPARTPSPVRAAAAMGITGRSGSVSSMTPGFGSATAAAASASYTSVMPGPSGLNGKVSHQRRASLTSLASVVRTAASSLDPHAPVPDLSPEAVAETWERALSFYRQGQGDISAAFALFAQVAHAVPAALFYMAEALYYGSKTSNLRQDTHQAAAYYARALENGVSIAHVGLGDCAYFGFGGSRDVSAAAEHYRAALAEPLATLAALESTDPADHPLVTPRTRARAAAGLGDCHFDAEEYAAARDAYLDAVRLDPGPGGALPCSPEIDDCASRGTDGDDPSVLAAMAAAAAATGGSGGLTPPGCRKAHARLAELHILGQGGAAADLEAAREYLKRARGCRREVLAKCAWFVASGQPTQADEYRDEYLWRYPLDY</sequence>
<reference evidence="2 3" key="1">
    <citation type="submission" date="2009-11" db="EMBL/GenBank/DDBJ databases">
        <title>Annotation of Allomyces macrogynus ATCC 38327.</title>
        <authorList>
            <consortium name="The Broad Institute Genome Sequencing Platform"/>
            <person name="Russ C."/>
            <person name="Cuomo C."/>
            <person name="Burger G."/>
            <person name="Gray M.W."/>
            <person name="Holland P.W.H."/>
            <person name="King N."/>
            <person name="Lang F.B.F."/>
            <person name="Roger A.J."/>
            <person name="Ruiz-Trillo I."/>
            <person name="Young S.K."/>
            <person name="Zeng Q."/>
            <person name="Gargeya S."/>
            <person name="Fitzgerald M."/>
            <person name="Haas B."/>
            <person name="Abouelleil A."/>
            <person name="Alvarado L."/>
            <person name="Arachchi H.M."/>
            <person name="Berlin A."/>
            <person name="Chapman S.B."/>
            <person name="Gearin G."/>
            <person name="Goldberg J."/>
            <person name="Griggs A."/>
            <person name="Gujja S."/>
            <person name="Hansen M."/>
            <person name="Heiman D."/>
            <person name="Howarth C."/>
            <person name="Larimer J."/>
            <person name="Lui A."/>
            <person name="MacDonald P.J.P."/>
            <person name="McCowen C."/>
            <person name="Montmayeur A."/>
            <person name="Murphy C."/>
            <person name="Neiman D."/>
            <person name="Pearson M."/>
            <person name="Priest M."/>
            <person name="Roberts A."/>
            <person name="Saif S."/>
            <person name="Shea T."/>
            <person name="Sisk P."/>
            <person name="Stolte C."/>
            <person name="Sykes S."/>
            <person name="Wortman J."/>
            <person name="Nusbaum C."/>
            <person name="Birren B."/>
        </authorList>
    </citation>
    <scope>NUCLEOTIDE SEQUENCE [LARGE SCALE GENOMIC DNA]</scope>
    <source>
        <strain evidence="2 3">ATCC 38327</strain>
    </source>
</reference>
<dbReference type="InterPro" id="IPR006597">
    <property type="entry name" value="Sel1-like"/>
</dbReference>
<evidence type="ECO:0000313" key="2">
    <source>
        <dbReference type="EMBL" id="KNE64064.1"/>
    </source>
</evidence>
<keyword evidence="3" id="KW-1185">Reference proteome</keyword>
<name>A0A0L0SNV6_ALLM3</name>
<dbReference type="VEuPathDB" id="FungiDB:AMAG_09121"/>
<dbReference type="PROSITE" id="PS50005">
    <property type="entry name" value="TPR"/>
    <property type="match status" value="1"/>
</dbReference>
<dbReference type="Gene3D" id="1.25.40.10">
    <property type="entry name" value="Tetratricopeptide repeat domain"/>
    <property type="match status" value="1"/>
</dbReference>
<dbReference type="SMART" id="SM00671">
    <property type="entry name" value="SEL1"/>
    <property type="match status" value="4"/>
</dbReference>
<dbReference type="OrthoDB" id="5555241at2759"/>
<protein>
    <submittedName>
        <fullName evidence="2">Uncharacterized protein</fullName>
    </submittedName>
</protein>
<evidence type="ECO:0000256" key="1">
    <source>
        <dbReference type="PROSITE-ProRule" id="PRU00339"/>
    </source>
</evidence>
<dbReference type="Proteomes" id="UP000054350">
    <property type="component" value="Unassembled WGS sequence"/>
</dbReference>
<proteinExistence type="predicted"/>
<feature type="repeat" description="TPR" evidence="1">
    <location>
        <begin position="1045"/>
        <end position="1078"/>
    </location>
</feature>
<accession>A0A0L0SNV6</accession>
<evidence type="ECO:0000313" key="3">
    <source>
        <dbReference type="Proteomes" id="UP000054350"/>
    </source>
</evidence>
<dbReference type="SUPFAM" id="SSF81901">
    <property type="entry name" value="HCP-like"/>
    <property type="match status" value="1"/>
</dbReference>
<dbReference type="EMBL" id="GG745343">
    <property type="protein sequence ID" value="KNE64064.1"/>
    <property type="molecule type" value="Genomic_DNA"/>
</dbReference>
<dbReference type="InterPro" id="IPR011990">
    <property type="entry name" value="TPR-like_helical_dom_sf"/>
</dbReference>
<organism evidence="2 3">
    <name type="scientific">Allomyces macrogynus (strain ATCC 38327)</name>
    <name type="common">Allomyces javanicus var. macrogynus</name>
    <dbReference type="NCBI Taxonomy" id="578462"/>
    <lineage>
        <taxon>Eukaryota</taxon>
        <taxon>Fungi</taxon>
        <taxon>Fungi incertae sedis</taxon>
        <taxon>Blastocladiomycota</taxon>
        <taxon>Blastocladiomycetes</taxon>
        <taxon>Blastocladiales</taxon>
        <taxon>Blastocladiaceae</taxon>
        <taxon>Allomyces</taxon>
    </lineage>
</organism>
<keyword evidence="1" id="KW-0802">TPR repeat</keyword>
<dbReference type="InterPro" id="IPR019734">
    <property type="entry name" value="TPR_rpt"/>
</dbReference>